<evidence type="ECO:0000256" key="1">
    <source>
        <dbReference type="ARBA" id="ARBA00010716"/>
    </source>
</evidence>
<keyword evidence="4 5" id="KW-0119">Carbohydrate metabolism</keyword>
<gene>
    <name evidence="7" type="primary">nagA</name>
    <name evidence="7" type="ORF">QUG02_05490</name>
</gene>
<dbReference type="InterPro" id="IPR003764">
    <property type="entry name" value="GlcNAc_6-P_deAcase"/>
</dbReference>
<keyword evidence="8" id="KW-1185">Reference proteome</keyword>
<dbReference type="EC" id="3.5.1.25" evidence="7"/>
<dbReference type="InterPro" id="IPR006680">
    <property type="entry name" value="Amidohydro-rel"/>
</dbReference>
<protein>
    <submittedName>
        <fullName evidence="7">N-acetylglucosamine-6-phosphate deacetylase</fullName>
        <ecNumber evidence="7">3.5.1.25</ecNumber>
    </submittedName>
</protein>
<dbReference type="Proteomes" id="UP001224139">
    <property type="component" value="Unassembled WGS sequence"/>
</dbReference>
<comment type="similarity">
    <text evidence="1 5">Belongs to the metallo-dependent hydrolases superfamily. NagA family.</text>
</comment>
<proteinExistence type="inferred from homology"/>
<evidence type="ECO:0000313" key="8">
    <source>
        <dbReference type="Proteomes" id="UP001224139"/>
    </source>
</evidence>
<dbReference type="GO" id="GO:0008448">
    <property type="term" value="F:N-acetylglucosamine-6-phosphate deacetylase activity"/>
    <property type="evidence" value="ECO:0007669"/>
    <property type="project" value="UniProtKB-EC"/>
</dbReference>
<evidence type="ECO:0000256" key="4">
    <source>
        <dbReference type="ARBA" id="ARBA00023277"/>
    </source>
</evidence>
<reference evidence="7 8" key="1">
    <citation type="submission" date="2023-06" db="EMBL/GenBank/DDBJ databases">
        <title>Comparative genomics of Bacillaceae isolates and their secondary metabolite potential.</title>
        <authorList>
            <person name="Song L."/>
            <person name="Nielsen L.J."/>
            <person name="Mohite O."/>
            <person name="Xu X."/>
            <person name="Weber T."/>
            <person name="Kovacs A.T."/>
        </authorList>
    </citation>
    <scope>NUCLEOTIDE SEQUENCE [LARGE SCALE GENOMIC DNA]</scope>
    <source>
        <strain evidence="7 8">DX2.1</strain>
    </source>
</reference>
<evidence type="ECO:0000256" key="3">
    <source>
        <dbReference type="ARBA" id="ARBA00022801"/>
    </source>
</evidence>
<dbReference type="PANTHER" id="PTHR11113:SF14">
    <property type="entry name" value="N-ACETYLGLUCOSAMINE-6-PHOSPHATE DEACETYLASE"/>
    <property type="match status" value="1"/>
</dbReference>
<sequence>MNTSNLDRESSEPMFIFADQFFLEGKVVGPGFLEIKDGKFGVFSENQSDEAAEIIDYAGHWIAPGLVDTHIHGFQNHDVMDNDFQGLNEISEGLLSCGVTSFLPTTLTSSTEALDHVTEMIGTNYTKVRGAKIKGIFLEGPFFTEKHKGAQNTKYFCDPSVEKLKAWQRLSNDSIKKIAIAPERKGAAEFIEYAVGEDIAVALAHSDATYEEAKQAVERGASIFVHTFNGMSPLHHREPGMAGAAMNLKDVFAEIICDGHHVHPATANILMNVRGRDQTVLVTDCMMAGGMPEGTYQLGEYAVEVIGGAARIEGGSLAGSVLQLKDAVKNVVDWGIATPEEAIYMASTAPAKSIGMDGECGKIAKGYAADFIVLNPELELIATYLDGACRYHLRKGGVR</sequence>
<organism evidence="7 8">
    <name type="scientific">Bacillus hominis</name>
    <dbReference type="NCBI Taxonomy" id="2817478"/>
    <lineage>
        <taxon>Bacteria</taxon>
        <taxon>Bacillati</taxon>
        <taxon>Bacillota</taxon>
        <taxon>Bacilli</taxon>
        <taxon>Bacillales</taxon>
        <taxon>Bacillaceae</taxon>
        <taxon>Bacillus</taxon>
        <taxon>Bacillus cereus group</taxon>
    </lineage>
</organism>
<dbReference type="Pfam" id="PF01979">
    <property type="entry name" value="Amidohydro_1"/>
    <property type="match status" value="1"/>
</dbReference>
<dbReference type="InterPro" id="IPR032466">
    <property type="entry name" value="Metal_Hydrolase"/>
</dbReference>
<dbReference type="Gene3D" id="3.20.20.140">
    <property type="entry name" value="Metal-dependent hydrolases"/>
    <property type="match status" value="1"/>
</dbReference>
<dbReference type="InterPro" id="IPR011059">
    <property type="entry name" value="Metal-dep_hydrolase_composite"/>
</dbReference>
<dbReference type="NCBIfam" id="TIGR00221">
    <property type="entry name" value="nagA"/>
    <property type="match status" value="1"/>
</dbReference>
<evidence type="ECO:0000313" key="7">
    <source>
        <dbReference type="EMBL" id="MDM5437593.1"/>
    </source>
</evidence>
<dbReference type="Gene3D" id="2.30.40.10">
    <property type="entry name" value="Urease, subunit C, domain 1"/>
    <property type="match status" value="1"/>
</dbReference>
<feature type="domain" description="Amidohydrolase-related" evidence="6">
    <location>
        <begin position="62"/>
        <end position="380"/>
    </location>
</feature>
<accession>A0ABT7R3T4</accession>
<dbReference type="SUPFAM" id="SSF51556">
    <property type="entry name" value="Metallo-dependent hydrolases"/>
    <property type="match status" value="1"/>
</dbReference>
<dbReference type="CDD" id="cd00854">
    <property type="entry name" value="NagA"/>
    <property type="match status" value="1"/>
</dbReference>
<comment type="caution">
    <text evidence="7">The sequence shown here is derived from an EMBL/GenBank/DDBJ whole genome shotgun (WGS) entry which is preliminary data.</text>
</comment>
<evidence type="ECO:0000256" key="5">
    <source>
        <dbReference type="PIRNR" id="PIRNR038994"/>
    </source>
</evidence>
<name>A0ABT7R3T4_9BACI</name>
<dbReference type="SUPFAM" id="SSF51338">
    <property type="entry name" value="Composite domain of metallo-dependent hydrolases"/>
    <property type="match status" value="1"/>
</dbReference>
<keyword evidence="2" id="KW-0479">Metal-binding</keyword>
<evidence type="ECO:0000259" key="6">
    <source>
        <dbReference type="Pfam" id="PF01979"/>
    </source>
</evidence>
<dbReference type="EMBL" id="JAUCFG010000002">
    <property type="protein sequence ID" value="MDM5437593.1"/>
    <property type="molecule type" value="Genomic_DNA"/>
</dbReference>
<dbReference type="PIRSF" id="PIRSF038994">
    <property type="entry name" value="NagA"/>
    <property type="match status" value="1"/>
</dbReference>
<evidence type="ECO:0000256" key="2">
    <source>
        <dbReference type="ARBA" id="ARBA00022723"/>
    </source>
</evidence>
<keyword evidence="3 5" id="KW-0378">Hydrolase</keyword>
<dbReference type="PANTHER" id="PTHR11113">
    <property type="entry name" value="N-ACETYLGLUCOSAMINE-6-PHOSPHATE DEACETYLASE"/>
    <property type="match status" value="1"/>
</dbReference>